<keyword evidence="4" id="KW-1185">Reference proteome</keyword>
<evidence type="ECO:0008006" key="5">
    <source>
        <dbReference type="Google" id="ProtNLM"/>
    </source>
</evidence>
<sequence length="347" mass="40319">MTKKLIICLFFLTFQCQVQEKKTEIAFAETHVYDEWAGFTDADPLHKNEMALSWKKLTNTRETISQYLKGKNYQPNVKTVIYPFSGIDVLNLFSFYPNADRYILFGLEDPGYPNLYNSLSEKEKQIVKQGIRNLSDHLAGRNYFTYRKMKEETKKKELNGAYPVFVAFLRRMGKEILDSKEERIEGKGITYKGFTVSLYDTKLKKQESLTYFKIFLIGNEGTPGDGLYEYFSDLKHVGIFTKSAEYLFHGEKRKLIRDLLLKNAEFVVQDESGFPLRLFPEENWNRQVFGRYEKSWNLSGAITPEAQPELKILSEVTNDEPLPFPFGYGYLGTKDNRQSAVLVFAKK</sequence>
<evidence type="ECO:0000313" key="3">
    <source>
        <dbReference type="Proteomes" id="UP001208540"/>
    </source>
</evidence>
<proteinExistence type="predicted"/>
<dbReference type="Proteomes" id="UP001208540">
    <property type="component" value="Unassembled WGS sequence"/>
</dbReference>
<dbReference type="EMBL" id="JAMQPM010000006">
    <property type="protein sequence ID" value="MCW7527339.1"/>
    <property type="molecule type" value="Genomic_DNA"/>
</dbReference>
<accession>A0AAW5VLM2</accession>
<comment type="caution">
    <text evidence="2">The sequence shown here is derived from an EMBL/GenBank/DDBJ whole genome shotgun (WGS) entry which is preliminary data.</text>
</comment>
<name>A0AAW5VLM2_9LEPT</name>
<evidence type="ECO:0000313" key="4">
    <source>
        <dbReference type="Proteomes" id="UP001208912"/>
    </source>
</evidence>
<evidence type="ECO:0000313" key="2">
    <source>
        <dbReference type="EMBL" id="MCW7531196.1"/>
    </source>
</evidence>
<protein>
    <recommendedName>
        <fullName evidence="5">Lipoprotein</fullName>
    </recommendedName>
</protein>
<reference evidence="2 4" key="1">
    <citation type="submission" date="2022-06" db="EMBL/GenBank/DDBJ databases">
        <title>Leptospira isolates from biofilms formed at urban environments.</title>
        <authorList>
            <person name="Ribeiro P.S."/>
            <person name="Sousa T."/>
            <person name="Carvalho N."/>
            <person name="Aburjaile F."/>
            <person name="Neves F."/>
            <person name="Oliveira D."/>
            <person name="Blanco L."/>
            <person name="Lima J."/>
            <person name="Costa F."/>
            <person name="Brenig B."/>
            <person name="Soares S."/>
            <person name="Ramos R."/>
            <person name="Goes-Neto A."/>
            <person name="Matiuzzi M."/>
            <person name="Azevedo V."/>
            <person name="Ristow P."/>
        </authorList>
    </citation>
    <scope>NUCLEOTIDE SEQUENCE</scope>
    <source>
        <strain evidence="1 4">VSF19</strain>
        <strain evidence="2">VSF20</strain>
    </source>
</reference>
<organism evidence="2 3">
    <name type="scientific">Leptospira soteropolitanensis</name>
    <dbReference type="NCBI Taxonomy" id="2950025"/>
    <lineage>
        <taxon>Bacteria</taxon>
        <taxon>Pseudomonadati</taxon>
        <taxon>Spirochaetota</taxon>
        <taxon>Spirochaetia</taxon>
        <taxon>Leptospirales</taxon>
        <taxon>Leptospiraceae</taxon>
        <taxon>Leptospira</taxon>
    </lineage>
</organism>
<dbReference type="AlphaFoldDB" id="A0AAW5VLM2"/>
<evidence type="ECO:0000313" key="1">
    <source>
        <dbReference type="EMBL" id="MCW7527339.1"/>
    </source>
</evidence>
<dbReference type="Proteomes" id="UP001208912">
    <property type="component" value="Unassembled WGS sequence"/>
</dbReference>
<gene>
    <name evidence="1" type="ORF">ND861_13335</name>
    <name evidence="2" type="ORF">ND862_13295</name>
</gene>
<dbReference type="RefSeq" id="WP_265352664.1">
    <property type="nucleotide sequence ID" value="NZ_JAMQPL010000006.1"/>
</dbReference>
<dbReference type="EMBL" id="JAMQPL010000006">
    <property type="protein sequence ID" value="MCW7531196.1"/>
    <property type="molecule type" value="Genomic_DNA"/>
</dbReference>